<dbReference type="Pfam" id="PF13383">
    <property type="entry name" value="Methyltransf_22"/>
    <property type="match status" value="1"/>
</dbReference>
<dbReference type="Proteomes" id="UP001303046">
    <property type="component" value="Unassembled WGS sequence"/>
</dbReference>
<comment type="caution">
    <text evidence="3">The sequence shown here is derived from an EMBL/GenBank/DDBJ whole genome shotgun (WGS) entry which is preliminary data.</text>
</comment>
<keyword evidence="1" id="KW-0472">Membrane</keyword>
<name>A0ABR1CHJ9_NECAM</name>
<evidence type="ECO:0000259" key="2">
    <source>
        <dbReference type="Pfam" id="PF13383"/>
    </source>
</evidence>
<organism evidence="3 4">
    <name type="scientific">Necator americanus</name>
    <name type="common">Human hookworm</name>
    <dbReference type="NCBI Taxonomy" id="51031"/>
    <lineage>
        <taxon>Eukaryota</taxon>
        <taxon>Metazoa</taxon>
        <taxon>Ecdysozoa</taxon>
        <taxon>Nematoda</taxon>
        <taxon>Chromadorea</taxon>
        <taxon>Rhabditida</taxon>
        <taxon>Rhabditina</taxon>
        <taxon>Rhabditomorpha</taxon>
        <taxon>Strongyloidea</taxon>
        <taxon>Ancylostomatidae</taxon>
        <taxon>Bunostominae</taxon>
        <taxon>Necator</taxon>
    </lineage>
</organism>
<dbReference type="PANTHER" id="PTHR32026">
    <property type="entry name" value="METHYLTRANSFERASE-LIKE PROTEIN 24"/>
    <property type="match status" value="1"/>
</dbReference>
<keyword evidence="4" id="KW-1185">Reference proteome</keyword>
<evidence type="ECO:0000313" key="4">
    <source>
        <dbReference type="Proteomes" id="UP001303046"/>
    </source>
</evidence>
<dbReference type="InterPro" id="IPR026913">
    <property type="entry name" value="METTL24"/>
</dbReference>
<keyword evidence="1" id="KW-0812">Transmembrane</keyword>
<protein>
    <recommendedName>
        <fullName evidence="2">Methyltransferase domain-containing protein</fullName>
    </recommendedName>
</protein>
<evidence type="ECO:0000313" key="3">
    <source>
        <dbReference type="EMBL" id="KAK6737904.1"/>
    </source>
</evidence>
<sequence length="338" mass="38642">MRKKLERLKMMPGDGIPISVDDLEGDFDPKEYDKRMQMTRKGVVLGATLIIFAVIIILTYHGDKRLAAVDSVYTRLSNLTQMFGVAQTANDSETTRSWVREYYSRQAADRIRALDTITGSITNFASLYNTMVPEVYCPALVRVGTVLDGGKFVCNPHDMPKNCSIYSLGLNNEISFDVDIQEFNNYTCRIYGYDRDIQAAEISIRYKEVNGEVESVTISPKTNVTKNEYFLGDLLIKNKDTYAEILKMDIEYAEHKTLIPFLQRFSVCQILLEIHGKPIQHVTLLHQIAELDYALFSYEVNGYSLEACEYSFINLNCMARYGATIWKLYLKHVNPSEM</sequence>
<dbReference type="EMBL" id="JAVFWL010000002">
    <property type="protein sequence ID" value="KAK6737904.1"/>
    <property type="molecule type" value="Genomic_DNA"/>
</dbReference>
<proteinExistence type="predicted"/>
<keyword evidence="1" id="KW-1133">Transmembrane helix</keyword>
<feature type="transmembrane region" description="Helical" evidence="1">
    <location>
        <begin position="42"/>
        <end position="61"/>
    </location>
</feature>
<gene>
    <name evidence="3" type="primary">Necator_chrII.g7961</name>
    <name evidence="3" type="ORF">RB195_020167</name>
</gene>
<reference evidence="3 4" key="1">
    <citation type="submission" date="2023-08" db="EMBL/GenBank/DDBJ databases">
        <title>A Necator americanus chromosomal reference genome.</title>
        <authorList>
            <person name="Ilik V."/>
            <person name="Petrzelkova K.J."/>
            <person name="Pardy F."/>
            <person name="Fuh T."/>
            <person name="Niatou-Singa F.S."/>
            <person name="Gouil Q."/>
            <person name="Baker L."/>
            <person name="Ritchie M.E."/>
            <person name="Jex A.R."/>
            <person name="Gazzola D."/>
            <person name="Li H."/>
            <person name="Toshio Fujiwara R."/>
            <person name="Zhan B."/>
            <person name="Aroian R.V."/>
            <person name="Pafco B."/>
            <person name="Schwarz E.M."/>
        </authorList>
    </citation>
    <scope>NUCLEOTIDE SEQUENCE [LARGE SCALE GENOMIC DNA]</scope>
    <source>
        <strain evidence="3 4">Aroian</strain>
        <tissue evidence="3">Whole animal</tissue>
    </source>
</reference>
<accession>A0ABR1CHJ9</accession>
<evidence type="ECO:0000256" key="1">
    <source>
        <dbReference type="SAM" id="Phobius"/>
    </source>
</evidence>
<feature type="domain" description="Methyltransferase" evidence="2">
    <location>
        <begin position="125"/>
        <end position="313"/>
    </location>
</feature>
<dbReference type="PANTHER" id="PTHR32026:SF27">
    <property type="entry name" value="METHYLTRANSFERASE FKBM DOMAIN-CONTAINING PROTEIN-RELATED"/>
    <property type="match status" value="1"/>
</dbReference>
<dbReference type="InterPro" id="IPR025714">
    <property type="entry name" value="Methyltranfer_dom"/>
</dbReference>